<feature type="transmembrane region" description="Helical" evidence="9">
    <location>
        <begin position="58"/>
        <end position="76"/>
    </location>
</feature>
<dbReference type="PROSITE" id="PS51225">
    <property type="entry name" value="MARVEL"/>
    <property type="match status" value="1"/>
</dbReference>
<dbReference type="AlphaFoldDB" id="A0A444U1V0"/>
<dbReference type="EMBL" id="SCEB01215525">
    <property type="protein sequence ID" value="RXM29141.1"/>
    <property type="molecule type" value="Genomic_DNA"/>
</dbReference>
<keyword evidence="4 8" id="KW-0472">Membrane</keyword>
<evidence type="ECO:0000256" key="4">
    <source>
        <dbReference type="ARBA" id="ARBA00023136"/>
    </source>
</evidence>
<keyword evidence="3 9" id="KW-1133">Transmembrane helix</keyword>
<dbReference type="GO" id="GO:0016020">
    <property type="term" value="C:membrane"/>
    <property type="evidence" value="ECO:0007669"/>
    <property type="project" value="UniProtKB-SubCell"/>
</dbReference>
<evidence type="ECO:0000256" key="6">
    <source>
        <dbReference type="ARBA" id="ARBA00034721"/>
    </source>
</evidence>
<dbReference type="GO" id="GO:0019911">
    <property type="term" value="F:structural constituent of myelin sheath"/>
    <property type="evidence" value="ECO:0007669"/>
    <property type="project" value="TreeGrafter"/>
</dbReference>
<gene>
    <name evidence="11" type="ORF">EOD39_2385</name>
</gene>
<dbReference type="GO" id="GO:0042552">
    <property type="term" value="P:myelination"/>
    <property type="evidence" value="ECO:0007669"/>
    <property type="project" value="TreeGrafter"/>
</dbReference>
<comment type="similarity">
    <text evidence="6">Belongs to the MAL family.</text>
</comment>
<evidence type="ECO:0000256" key="8">
    <source>
        <dbReference type="PROSITE-ProRule" id="PRU00581"/>
    </source>
</evidence>
<feature type="domain" description="MARVEL" evidence="10">
    <location>
        <begin position="1"/>
        <end position="121"/>
    </location>
</feature>
<dbReference type="PANTHER" id="PTHR22776">
    <property type="entry name" value="MARVEL-CONTAINING POTENTIAL LIPID RAFT-ASSOCIATED PROTEIN"/>
    <property type="match status" value="1"/>
</dbReference>
<dbReference type="Pfam" id="PF01284">
    <property type="entry name" value="MARVEL"/>
    <property type="match status" value="1"/>
</dbReference>
<feature type="non-terminal residue" evidence="11">
    <location>
        <position position="1"/>
    </location>
</feature>
<evidence type="ECO:0000256" key="3">
    <source>
        <dbReference type="ARBA" id="ARBA00022989"/>
    </source>
</evidence>
<comment type="caution">
    <text evidence="11">The sequence shown here is derived from an EMBL/GenBank/DDBJ whole genome shotgun (WGS) entry which is preliminary data.</text>
</comment>
<dbReference type="InterPro" id="IPR008253">
    <property type="entry name" value="Marvel"/>
</dbReference>
<dbReference type="InterPro" id="IPR013295">
    <property type="entry name" value="MAL"/>
</dbReference>
<evidence type="ECO:0000256" key="2">
    <source>
        <dbReference type="ARBA" id="ARBA00022692"/>
    </source>
</evidence>
<accession>A0A444U1V0</accession>
<feature type="transmembrane region" description="Helical" evidence="9">
    <location>
        <begin position="96"/>
        <end position="115"/>
    </location>
</feature>
<evidence type="ECO:0000259" key="10">
    <source>
        <dbReference type="PROSITE" id="PS51225"/>
    </source>
</evidence>
<keyword evidence="2 8" id="KW-0812">Transmembrane</keyword>
<feature type="transmembrane region" description="Helical" evidence="9">
    <location>
        <begin position="122"/>
        <end position="145"/>
    </location>
</feature>
<organism evidence="11 12">
    <name type="scientific">Acipenser ruthenus</name>
    <name type="common">Sterlet sturgeon</name>
    <dbReference type="NCBI Taxonomy" id="7906"/>
    <lineage>
        <taxon>Eukaryota</taxon>
        <taxon>Metazoa</taxon>
        <taxon>Chordata</taxon>
        <taxon>Craniata</taxon>
        <taxon>Vertebrata</taxon>
        <taxon>Euteleostomi</taxon>
        <taxon>Actinopterygii</taxon>
        <taxon>Chondrostei</taxon>
        <taxon>Acipenseriformes</taxon>
        <taxon>Acipenseridae</taxon>
        <taxon>Acipenser</taxon>
    </lineage>
</organism>
<dbReference type="InterPro" id="IPR050578">
    <property type="entry name" value="MARVEL-CKLF_proteins"/>
</dbReference>
<keyword evidence="12" id="KW-1185">Reference proteome</keyword>
<comment type="subcellular location">
    <subcellularLocation>
        <location evidence="1">Membrane</location>
        <topology evidence="1">Multi-pass membrane protein</topology>
    </subcellularLocation>
</comment>
<dbReference type="Proteomes" id="UP000289886">
    <property type="component" value="Unassembled WGS sequence"/>
</dbReference>
<evidence type="ECO:0000256" key="7">
    <source>
        <dbReference type="ARBA" id="ARBA00039981"/>
    </source>
</evidence>
<evidence type="ECO:0000313" key="11">
    <source>
        <dbReference type="EMBL" id="RXM29141.1"/>
    </source>
</evidence>
<dbReference type="PRINTS" id="PR01884">
    <property type="entry name" value="MALPROTEIN"/>
</dbReference>
<sequence>VFGGLVWILVASTKVLLANPQGWVMFVSVFCFVFTFLWFLLFMIGVNQSSPVWSSLDVAYHGIAALFYLSASVAQSSATIALQDNSSTFKSYQEDIAAVVFGGLVWILVASTNVYMDNPQGWVMFVSVFCFVFTFLWLLLFIIGMNQNSSMWATLDVAYHALAAFFYLSASVALAYVTSVLGQVNLGDETLFKYYQEDIAAVVSIPLN</sequence>
<name>A0A444U1V0_ACIRT</name>
<evidence type="ECO:0000313" key="12">
    <source>
        <dbReference type="Proteomes" id="UP000289886"/>
    </source>
</evidence>
<protein>
    <recommendedName>
        <fullName evidence="7">Myelin and lymphocyte protein</fullName>
    </recommendedName>
</protein>
<keyword evidence="5" id="KW-0449">Lipoprotein</keyword>
<evidence type="ECO:0000256" key="5">
    <source>
        <dbReference type="ARBA" id="ARBA00023288"/>
    </source>
</evidence>
<feature type="transmembrane region" description="Helical" evidence="9">
    <location>
        <begin position="23"/>
        <end position="46"/>
    </location>
</feature>
<evidence type="ECO:0000256" key="9">
    <source>
        <dbReference type="SAM" id="Phobius"/>
    </source>
</evidence>
<evidence type="ECO:0000256" key="1">
    <source>
        <dbReference type="ARBA" id="ARBA00004141"/>
    </source>
</evidence>
<reference evidence="11 12" key="1">
    <citation type="submission" date="2019-01" db="EMBL/GenBank/DDBJ databases">
        <title>Draft Genome and Complete Hox-Cluster Characterization of the Sterlet Sturgeon (Acipenser ruthenus).</title>
        <authorList>
            <person name="Wei Q."/>
        </authorList>
    </citation>
    <scope>NUCLEOTIDE SEQUENCE [LARGE SCALE GENOMIC DNA]</scope>
    <source>
        <strain evidence="11">WHYD16114868_AA</strain>
        <tissue evidence="11">Blood</tissue>
    </source>
</reference>
<feature type="transmembrane region" description="Helical" evidence="9">
    <location>
        <begin position="157"/>
        <end position="177"/>
    </location>
</feature>
<dbReference type="PANTHER" id="PTHR22776:SF12">
    <property type="entry name" value="MYELIN AND LYMPHOCYTE PROTEIN"/>
    <property type="match status" value="1"/>
</dbReference>
<proteinExistence type="inferred from homology"/>